<feature type="transmembrane region" description="Helical" evidence="1">
    <location>
        <begin position="264"/>
        <end position="286"/>
    </location>
</feature>
<dbReference type="EMBL" id="AE008923">
    <property type="protein sequence ID" value="AAM39050.1"/>
    <property type="molecule type" value="Genomic_DNA"/>
</dbReference>
<dbReference type="InterPro" id="IPR047798">
    <property type="entry name" value="BPSS1780-like"/>
</dbReference>
<evidence type="ECO:0000313" key="3">
    <source>
        <dbReference type="Proteomes" id="UP000000576"/>
    </source>
</evidence>
<keyword evidence="1" id="KW-0472">Membrane</keyword>
<feature type="transmembrane region" description="Helical" evidence="1">
    <location>
        <begin position="178"/>
        <end position="198"/>
    </location>
</feature>
<evidence type="ECO:0008006" key="4">
    <source>
        <dbReference type="Google" id="ProtNLM"/>
    </source>
</evidence>
<feature type="transmembrane region" description="Helical" evidence="1">
    <location>
        <begin position="39"/>
        <end position="62"/>
    </location>
</feature>
<dbReference type="KEGG" id="xac:XAC4215"/>
<keyword evidence="1" id="KW-1133">Transmembrane helix</keyword>
<evidence type="ECO:0000256" key="1">
    <source>
        <dbReference type="SAM" id="Phobius"/>
    </source>
</evidence>
<protein>
    <recommendedName>
        <fullName evidence="4">Transmembrane protein</fullName>
    </recommendedName>
</protein>
<reference evidence="2 3" key="1">
    <citation type="journal article" date="2002" name="Nature">
        <title>Comparison of the genomes of two Xanthomonas pathogens with differing host specificities.</title>
        <authorList>
            <person name="da Silva A.C."/>
            <person name="Ferro J.A."/>
            <person name="Reinach F.C."/>
            <person name="Farah C.S."/>
            <person name="Furlan L.R."/>
            <person name="Quaggio R.B."/>
            <person name="Monteiro-Vitorello C.B."/>
            <person name="Van Sluys M.A."/>
            <person name="Almeida N.F."/>
            <person name="Alves L.M."/>
            <person name="do Amaral A.M."/>
            <person name="Bertolini M.C."/>
            <person name="Camargo L.E."/>
            <person name="Camarotte G."/>
            <person name="Cannavan F."/>
            <person name="Cardozo J."/>
            <person name="Chambergo F."/>
            <person name="Ciapina L.P."/>
            <person name="Cicarelli R.M."/>
            <person name="Coutinho L.L."/>
            <person name="Cursino-Santos J.R."/>
            <person name="El-Dorry H."/>
            <person name="Faria J.B."/>
            <person name="Ferreira A.J."/>
            <person name="Ferreira R.C."/>
            <person name="Ferro M.I."/>
            <person name="Formighieri E.F."/>
            <person name="Franco M.C."/>
            <person name="Greggio C.C."/>
            <person name="Gruber A."/>
            <person name="Katsuyama A.M."/>
            <person name="Kishi L.T."/>
            <person name="Leite R.P."/>
            <person name="Lemos E.G."/>
            <person name="Lemos M.V."/>
            <person name="Locali E.C."/>
            <person name="Machado M.A."/>
            <person name="Madeira A.M."/>
            <person name="Martinez-Rossi N.M."/>
            <person name="Martins E.C."/>
            <person name="Meidanis J."/>
            <person name="Menck C.F."/>
            <person name="Miyaki C.Y."/>
            <person name="Moon D.H."/>
            <person name="Moreira L.M."/>
            <person name="Novo M.T."/>
            <person name="Okura V.K."/>
            <person name="Oliveira M.C."/>
            <person name="Oliveira V.R."/>
            <person name="Pereira H.A."/>
            <person name="Rossi A."/>
            <person name="Sena J.A."/>
            <person name="Silva C."/>
            <person name="de Souza R.F."/>
            <person name="Spinola L.A."/>
            <person name="Takita M.A."/>
            <person name="Tamura R.E."/>
            <person name="Teixeira E.C."/>
            <person name="Tezza R.I."/>
            <person name="Trindade dos Santos M."/>
            <person name="Truffi D."/>
            <person name="Tsai S.M."/>
            <person name="White F.F."/>
            <person name="Setubal J.C."/>
            <person name="Kitajima J.P."/>
        </authorList>
    </citation>
    <scope>NUCLEOTIDE SEQUENCE [LARGE SCALE GENOMIC DNA]</scope>
    <source>
        <strain evidence="2 3">306</strain>
    </source>
</reference>
<feature type="transmembrane region" description="Helical" evidence="1">
    <location>
        <begin position="68"/>
        <end position="88"/>
    </location>
</feature>
<organism evidence="2 3">
    <name type="scientific">Xanthomonas axonopodis pv. citri (strain 306)</name>
    <dbReference type="NCBI Taxonomy" id="190486"/>
    <lineage>
        <taxon>Bacteria</taxon>
        <taxon>Pseudomonadati</taxon>
        <taxon>Pseudomonadota</taxon>
        <taxon>Gammaproteobacteria</taxon>
        <taxon>Lysobacterales</taxon>
        <taxon>Lysobacteraceae</taxon>
        <taxon>Xanthomonas</taxon>
    </lineage>
</organism>
<dbReference type="AlphaFoldDB" id="A0AAI7ZJ26"/>
<feature type="transmembrane region" description="Helical" evidence="1">
    <location>
        <begin position="225"/>
        <end position="258"/>
    </location>
</feature>
<sequence>MVRRAYRSGMGMSEIRKVPASAGAEWLLTGFSLLKRAPLALGSLGVIWSVAASLVVSLSVLVPLLGPALQFLLVLAGPLFMGGLLWAIREVDEGRIAKPSHLLHGLQDGRAPHLLVSLLPQLIAGLLLGVLLLAMIGASGLQQLSEVMVKINQISQSGAQPDPVQIEQLAASLPAGRILLWLLLTIATFAAMTLALFVMPPQVMFDRSTGGHALRESLRASLHNLPAMLVFFVLAFIAIFAIYFAVMIVALIVGLIAGQTVAMWLAQLLLMAVLMPVFAGSVYAAWKQMFTHDGTVAQPAPPSRPDVFVA</sequence>
<feature type="transmembrane region" description="Helical" evidence="1">
    <location>
        <begin position="114"/>
        <end position="138"/>
    </location>
</feature>
<name>A0AAI7ZJ26_XANAC</name>
<keyword evidence="1" id="KW-0812">Transmembrane</keyword>
<proteinExistence type="predicted"/>
<dbReference type="NCBIfam" id="NF041043">
    <property type="entry name" value="BPSS1780_fam"/>
    <property type="match status" value="1"/>
</dbReference>
<dbReference type="Proteomes" id="UP000000576">
    <property type="component" value="Chromosome"/>
</dbReference>
<evidence type="ECO:0000313" key="2">
    <source>
        <dbReference type="EMBL" id="AAM39050.1"/>
    </source>
</evidence>
<accession>A0AAI7ZJ26</accession>
<gene>
    <name evidence="2" type="ordered locus">XAC4215</name>
</gene>